<keyword evidence="3" id="KW-1185">Reference proteome</keyword>
<feature type="region of interest" description="Disordered" evidence="1">
    <location>
        <begin position="43"/>
        <end position="99"/>
    </location>
</feature>
<name>A0A133UUW5_9EURY</name>
<evidence type="ECO:0000313" key="3">
    <source>
        <dbReference type="Proteomes" id="UP000070463"/>
    </source>
</evidence>
<sequence length="99" mass="10305">MAGNDVPTGKGKVVRVKRGLPLAPRLTCPARLDTPTERVRWSLATLEPPPSLPSPEHGPSGSPTISPVRREGKRGADLAARGRAPSSAMSAMSATLQAT</sequence>
<feature type="compositionally biased region" description="Low complexity" evidence="1">
    <location>
        <begin position="79"/>
        <end position="99"/>
    </location>
</feature>
<accession>A0A133UUW5</accession>
<evidence type="ECO:0000313" key="2">
    <source>
        <dbReference type="EMBL" id="KXA98004.1"/>
    </source>
</evidence>
<dbReference type="AlphaFoldDB" id="A0A133UUW5"/>
<dbReference type="EMBL" id="LHXR01000012">
    <property type="protein sequence ID" value="KXA98004.1"/>
    <property type="molecule type" value="Genomic_DNA"/>
</dbReference>
<comment type="caution">
    <text evidence="2">The sequence shown here is derived from an EMBL/GenBank/DDBJ whole genome shotgun (WGS) entry which is preliminary data.</text>
</comment>
<evidence type="ECO:0000256" key="1">
    <source>
        <dbReference type="SAM" id="MobiDB-lite"/>
    </source>
</evidence>
<feature type="compositionally biased region" description="Low complexity" evidence="1">
    <location>
        <begin position="54"/>
        <end position="63"/>
    </location>
</feature>
<gene>
    <name evidence="2" type="ORF">AKJ37_01715</name>
</gene>
<organism evidence="2 3">
    <name type="scientific">candidate division MSBL1 archaeon SCGC-AAA259I09</name>
    <dbReference type="NCBI Taxonomy" id="1698267"/>
    <lineage>
        <taxon>Archaea</taxon>
        <taxon>Methanobacteriati</taxon>
        <taxon>Methanobacteriota</taxon>
        <taxon>candidate division MSBL1</taxon>
    </lineage>
</organism>
<dbReference type="Proteomes" id="UP000070463">
    <property type="component" value="Unassembled WGS sequence"/>
</dbReference>
<proteinExistence type="predicted"/>
<reference evidence="2 3" key="1">
    <citation type="journal article" date="2016" name="Sci. Rep.">
        <title>Metabolic traits of an uncultured archaeal lineage -MSBL1- from brine pools of the Red Sea.</title>
        <authorList>
            <person name="Mwirichia R."/>
            <person name="Alam I."/>
            <person name="Rashid M."/>
            <person name="Vinu M."/>
            <person name="Ba-Alawi W."/>
            <person name="Anthony Kamau A."/>
            <person name="Kamanda Ngugi D."/>
            <person name="Goker M."/>
            <person name="Klenk H.P."/>
            <person name="Bajic V."/>
            <person name="Stingl U."/>
        </authorList>
    </citation>
    <scope>NUCLEOTIDE SEQUENCE [LARGE SCALE GENOMIC DNA]</scope>
    <source>
        <strain evidence="2">SCGC-AAA259I09</strain>
    </source>
</reference>
<protein>
    <submittedName>
        <fullName evidence="2">Uncharacterized protein</fullName>
    </submittedName>
</protein>